<reference evidence="1 2" key="1">
    <citation type="journal article" date="2018" name="IMA Fungus">
        <title>IMA Genome-F 9: Draft genome sequence of Annulohypoxylon stygium, Aspergillus mulundensis, Berkeleyomyces basicola (syn. Thielaviopsis basicola), Ceratocystis smalleyi, two Cercospora beticola strains, Coleophoma cylindrospora, Fusarium fracticaudum, Phialophora cf. hyalina, and Morchella septimelata.</title>
        <authorList>
            <person name="Wingfield B.D."/>
            <person name="Bills G.F."/>
            <person name="Dong Y."/>
            <person name="Huang W."/>
            <person name="Nel W.J."/>
            <person name="Swalarsk-Parry B.S."/>
            <person name="Vaghefi N."/>
            <person name="Wilken P.M."/>
            <person name="An Z."/>
            <person name="de Beer Z.W."/>
            <person name="De Vos L."/>
            <person name="Chen L."/>
            <person name="Duong T.A."/>
            <person name="Gao Y."/>
            <person name="Hammerbacher A."/>
            <person name="Kikkert J.R."/>
            <person name="Li Y."/>
            <person name="Li H."/>
            <person name="Li K."/>
            <person name="Li Q."/>
            <person name="Liu X."/>
            <person name="Ma X."/>
            <person name="Naidoo K."/>
            <person name="Pethybridge S.J."/>
            <person name="Sun J."/>
            <person name="Steenkamp E.T."/>
            <person name="van der Nest M.A."/>
            <person name="van Wyk S."/>
            <person name="Wingfield M.J."/>
            <person name="Xiong C."/>
            <person name="Yue Q."/>
            <person name="Zhang X."/>
        </authorList>
    </citation>
    <scope>NUCLEOTIDE SEQUENCE [LARGE SCALE GENOMIC DNA]</scope>
    <source>
        <strain evidence="1 2">BP5796</strain>
    </source>
</reference>
<evidence type="ECO:0000313" key="1">
    <source>
        <dbReference type="EMBL" id="RDW57775.1"/>
    </source>
</evidence>
<comment type="caution">
    <text evidence="1">The sequence shown here is derived from an EMBL/GenBank/DDBJ whole genome shotgun (WGS) entry which is preliminary data.</text>
</comment>
<keyword evidence="2" id="KW-1185">Reference proteome</keyword>
<accession>A0A3D8Q7F8</accession>
<dbReference type="OrthoDB" id="529273at2759"/>
<gene>
    <name evidence="1" type="ORF">BP5796_12576</name>
</gene>
<sequence>MNDGSTASSLDGSTQSFKKGDNSNFTYHGRSYGMGASVGLVDTKLTIHQSSKFFPKVFIDDTPVVYLFQSASPLDSTIDSGYYVADFSLGQNITIAKPFLDSQAWLANSTKPLVYLDIQGTGAYEDLKGVQCMSQFIPTKFSVDVDVVKQTITARPNTTQGVKNIDESGALAANAGDSLAGLSLISTNSFVSVLGNMLHNNIFNVKKQQEKNEKDEKLDEDYSFVK</sequence>
<protein>
    <submittedName>
        <fullName evidence="1">Uncharacterized protein</fullName>
    </submittedName>
</protein>
<name>A0A3D8Q7F8_9HELO</name>
<dbReference type="AlphaFoldDB" id="A0A3D8Q7F8"/>
<dbReference type="EMBL" id="PDLN01000022">
    <property type="protein sequence ID" value="RDW57775.1"/>
    <property type="molecule type" value="Genomic_DNA"/>
</dbReference>
<dbReference type="Proteomes" id="UP000256328">
    <property type="component" value="Unassembled WGS sequence"/>
</dbReference>
<evidence type="ECO:0000313" key="2">
    <source>
        <dbReference type="Proteomes" id="UP000256328"/>
    </source>
</evidence>
<organism evidence="1 2">
    <name type="scientific">Coleophoma crateriformis</name>
    <dbReference type="NCBI Taxonomy" id="565419"/>
    <lineage>
        <taxon>Eukaryota</taxon>
        <taxon>Fungi</taxon>
        <taxon>Dikarya</taxon>
        <taxon>Ascomycota</taxon>
        <taxon>Pezizomycotina</taxon>
        <taxon>Leotiomycetes</taxon>
        <taxon>Helotiales</taxon>
        <taxon>Dermateaceae</taxon>
        <taxon>Coleophoma</taxon>
    </lineage>
</organism>
<proteinExistence type="predicted"/>